<accession>A0A5A9GKP5</accession>
<evidence type="ECO:0000313" key="4">
    <source>
        <dbReference type="EMBL" id="KAA0594385.1"/>
    </source>
</evidence>
<organism evidence="4 5">
    <name type="scientific">Azospirillum lipoferum</name>
    <dbReference type="NCBI Taxonomy" id="193"/>
    <lineage>
        <taxon>Bacteria</taxon>
        <taxon>Pseudomonadati</taxon>
        <taxon>Pseudomonadota</taxon>
        <taxon>Alphaproteobacteria</taxon>
        <taxon>Rhodospirillales</taxon>
        <taxon>Azospirillaceae</taxon>
        <taxon>Azospirillum</taxon>
    </lineage>
</organism>
<dbReference type="Proteomes" id="UP000324927">
    <property type="component" value="Unassembled WGS sequence"/>
</dbReference>
<dbReference type="OrthoDB" id="9759608at2"/>
<dbReference type="Pfam" id="PF05378">
    <property type="entry name" value="Hydant_A_N"/>
    <property type="match status" value="1"/>
</dbReference>
<dbReference type="InterPro" id="IPR008040">
    <property type="entry name" value="Hydant_A_N"/>
</dbReference>
<keyword evidence="5" id="KW-1185">Reference proteome</keyword>
<feature type="domain" description="Hydantoinase A/oxoprolinase" evidence="1">
    <location>
        <begin position="207"/>
        <end position="496"/>
    </location>
</feature>
<dbReference type="GO" id="GO:0017168">
    <property type="term" value="F:5-oxoprolinase (ATP-hydrolyzing) activity"/>
    <property type="evidence" value="ECO:0007669"/>
    <property type="project" value="TreeGrafter"/>
</dbReference>
<dbReference type="EMBL" id="VTTN01000008">
    <property type="protein sequence ID" value="KAA0594385.1"/>
    <property type="molecule type" value="Genomic_DNA"/>
</dbReference>
<reference evidence="4 5" key="1">
    <citation type="submission" date="2019-08" db="EMBL/GenBank/DDBJ databases">
        <authorList>
            <person name="Grouzdev D."/>
            <person name="Tikhonova E."/>
            <person name="Kravchenko I."/>
        </authorList>
    </citation>
    <scope>NUCLEOTIDE SEQUENCE [LARGE SCALE GENOMIC DNA]</scope>
    <source>
        <strain evidence="4 5">59b</strain>
    </source>
</reference>
<proteinExistence type="predicted"/>
<name>A0A5A9GKP5_AZOLI</name>
<dbReference type="GO" id="GO:0005829">
    <property type="term" value="C:cytosol"/>
    <property type="evidence" value="ECO:0007669"/>
    <property type="project" value="TreeGrafter"/>
</dbReference>
<sequence length="694" mass="72246">MSNGISTGTAKGAIVGVDVGGTFTDLFHYDEARGSFRTAKVPSNRGDEAVGFLAGLQSFGPVADLASIVHGTTVGTNALLERKGAKVGLITTVGFRDVLEMRRRDRRHTWGLWGDFVPVVDRDMRLEVAERTLADGTVRSEIDPEEVRAAARKLAGQGAEALAIVFINAYANPANELAALEAAREVWPNANLECSSRILPEIREFERTSTTALNAYLQPVVGSYLAKLDNALAGEGFGGRFHIVQSNGGVMSTDTARRLPVRTALSGPAAGVIAAAAISKAAGFPNVITGDLGGTSFDVSLVVEGQTMLAAQTTIDFGLVVRTPMIEITTIGAGGGSIAGVDPGGMLQVGPESAGSRPGPVCYGQGNTRPTLTDANVLLGRINAERPIGGKLARLDVDAARTAIATHVAEPLGLDVMAAAEAVVRIANSKMAGAIRLVSIERGHDPAKFAAVPFGGGGALHVGALIKEVGLKAALVPRFPGVTSALGCVIADIRHDQVQTVNLPLAGIDAGSLDRRMVEEASAARAVVEAAGLSVERIDLVFELDMHYIGQTHTVAVSLPVSVENGTTGVDEATIRAAFERAYQASFSRLLPGVGAKIVNLRIAAIGRRPHFDLSALAPAAGTTVEGAYAGSRPVWFDGAWHEAAVYNRLDLPVGAVIQGPAILEQPDATTVIDPDLSARVDGFGNVIVERSGR</sequence>
<dbReference type="Pfam" id="PF19278">
    <property type="entry name" value="Hydant_A_C"/>
    <property type="match status" value="1"/>
</dbReference>
<evidence type="ECO:0000313" key="5">
    <source>
        <dbReference type="Proteomes" id="UP000324927"/>
    </source>
</evidence>
<evidence type="ECO:0000259" key="1">
    <source>
        <dbReference type="Pfam" id="PF01968"/>
    </source>
</evidence>
<dbReference type="InterPro" id="IPR002821">
    <property type="entry name" value="Hydantoinase_A"/>
</dbReference>
<dbReference type="PANTHER" id="PTHR11365:SF23">
    <property type="entry name" value="HYPOTHETICAL 5-OXOPROLINASE (EUROFUNG)-RELATED"/>
    <property type="match status" value="1"/>
</dbReference>
<evidence type="ECO:0000259" key="3">
    <source>
        <dbReference type="Pfam" id="PF19278"/>
    </source>
</evidence>
<dbReference type="PANTHER" id="PTHR11365">
    <property type="entry name" value="5-OXOPROLINASE RELATED"/>
    <property type="match status" value="1"/>
</dbReference>
<protein>
    <submittedName>
        <fullName evidence="4">Hydantoinase/oxoprolinase family protein</fullName>
    </submittedName>
</protein>
<dbReference type="InterPro" id="IPR049517">
    <property type="entry name" value="ACX-like_C"/>
</dbReference>
<dbReference type="AlphaFoldDB" id="A0A5A9GKP5"/>
<dbReference type="InterPro" id="IPR045079">
    <property type="entry name" value="Oxoprolinase-like"/>
</dbReference>
<gene>
    <name evidence="4" type="ORF">FZ942_20145</name>
</gene>
<feature type="domain" description="Hydantoinase/oxoprolinase N-terminal" evidence="2">
    <location>
        <begin position="15"/>
        <end position="186"/>
    </location>
</feature>
<feature type="domain" description="Acetophenone carboxylase-like C-terminal" evidence="3">
    <location>
        <begin position="528"/>
        <end position="684"/>
    </location>
</feature>
<dbReference type="Pfam" id="PF01968">
    <property type="entry name" value="Hydantoinase_A"/>
    <property type="match status" value="1"/>
</dbReference>
<dbReference type="RefSeq" id="WP_149232871.1">
    <property type="nucleotide sequence ID" value="NZ_JALJXJ010000011.1"/>
</dbReference>
<dbReference type="GO" id="GO:0006749">
    <property type="term" value="P:glutathione metabolic process"/>
    <property type="evidence" value="ECO:0007669"/>
    <property type="project" value="TreeGrafter"/>
</dbReference>
<comment type="caution">
    <text evidence="4">The sequence shown here is derived from an EMBL/GenBank/DDBJ whole genome shotgun (WGS) entry which is preliminary data.</text>
</comment>
<evidence type="ECO:0000259" key="2">
    <source>
        <dbReference type="Pfam" id="PF05378"/>
    </source>
</evidence>